<dbReference type="Pfam" id="PF08588">
    <property type="entry name" value="Duc1"/>
    <property type="match status" value="1"/>
</dbReference>
<reference evidence="5 6" key="1">
    <citation type="journal article" date="2013" name="PLoS Genet.">
        <title>Distinctive expansion of potential virulence genes in the genome of the oomycete fish pathogen Saprolegnia parasitica.</title>
        <authorList>
            <person name="Jiang R.H."/>
            <person name="de Bruijn I."/>
            <person name="Haas B.J."/>
            <person name="Belmonte R."/>
            <person name="Lobach L."/>
            <person name="Christie J."/>
            <person name="van den Ackerveken G."/>
            <person name="Bottin A."/>
            <person name="Bulone V."/>
            <person name="Diaz-Moreno S.M."/>
            <person name="Dumas B."/>
            <person name="Fan L."/>
            <person name="Gaulin E."/>
            <person name="Govers F."/>
            <person name="Grenville-Briggs L.J."/>
            <person name="Horner N.R."/>
            <person name="Levin J.Z."/>
            <person name="Mammella M."/>
            <person name="Meijer H.J."/>
            <person name="Morris P."/>
            <person name="Nusbaum C."/>
            <person name="Oome S."/>
            <person name="Phillips A.J."/>
            <person name="van Rooyen D."/>
            <person name="Rzeszutek E."/>
            <person name="Saraiva M."/>
            <person name="Secombes C.J."/>
            <person name="Seidl M.F."/>
            <person name="Snel B."/>
            <person name="Stassen J.H."/>
            <person name="Sykes S."/>
            <person name="Tripathy S."/>
            <person name="van den Berg H."/>
            <person name="Vega-Arreguin J.C."/>
            <person name="Wawra S."/>
            <person name="Young S.K."/>
            <person name="Zeng Q."/>
            <person name="Dieguez-Uribeondo J."/>
            <person name="Russ C."/>
            <person name="Tyler B.M."/>
            <person name="van West P."/>
        </authorList>
    </citation>
    <scope>NUCLEOTIDE SEQUENCE [LARGE SCALE GENOMIC DNA]</scope>
    <source>
        <strain evidence="5 6">CBS 223.65</strain>
    </source>
</reference>
<evidence type="ECO:0000259" key="3">
    <source>
        <dbReference type="Pfam" id="PF04784"/>
    </source>
</evidence>
<organism evidence="5 6">
    <name type="scientific">Saprolegnia parasitica (strain CBS 223.65)</name>
    <dbReference type="NCBI Taxonomy" id="695850"/>
    <lineage>
        <taxon>Eukaryota</taxon>
        <taxon>Sar</taxon>
        <taxon>Stramenopiles</taxon>
        <taxon>Oomycota</taxon>
        <taxon>Saprolegniomycetes</taxon>
        <taxon>Saprolegniales</taxon>
        <taxon>Saprolegniaceae</taxon>
        <taxon>Saprolegnia</taxon>
    </lineage>
</organism>
<gene>
    <name evidence="5" type="ORF">SPRG_19674</name>
</gene>
<dbReference type="AlphaFoldDB" id="A0A067CW83"/>
<feature type="region of interest" description="Disordered" evidence="1">
    <location>
        <begin position="50"/>
        <end position="97"/>
    </location>
</feature>
<evidence type="ECO:0000256" key="2">
    <source>
        <dbReference type="SAM" id="Phobius"/>
    </source>
</evidence>
<dbReference type="PANTHER" id="PTHR46361:SF3">
    <property type="entry name" value="ELECTRON CARRIER_ PROTEIN DISULFIDE OXIDOREDUCTASE"/>
    <property type="match status" value="1"/>
</dbReference>
<dbReference type="InterPro" id="IPR013897">
    <property type="entry name" value="Duc1"/>
</dbReference>
<protein>
    <submittedName>
        <fullName evidence="5">Uncharacterized protein</fullName>
    </submittedName>
</protein>
<evidence type="ECO:0000259" key="4">
    <source>
        <dbReference type="Pfam" id="PF08588"/>
    </source>
</evidence>
<dbReference type="InterPro" id="IPR006869">
    <property type="entry name" value="DUF547"/>
</dbReference>
<keyword evidence="2" id="KW-0472">Membrane</keyword>
<keyword evidence="2" id="KW-0812">Transmembrane</keyword>
<accession>A0A067CW83</accession>
<dbReference type="VEuPathDB" id="FungiDB:SPRG_19674"/>
<feature type="transmembrane region" description="Helical" evidence="2">
    <location>
        <begin position="12"/>
        <end position="38"/>
    </location>
</feature>
<dbReference type="STRING" id="695850.A0A067CW83"/>
<evidence type="ECO:0000313" key="6">
    <source>
        <dbReference type="Proteomes" id="UP000030745"/>
    </source>
</evidence>
<feature type="domain" description="Domain of unknown function at the cortex 1" evidence="4">
    <location>
        <begin position="110"/>
        <end position="328"/>
    </location>
</feature>
<dbReference type="Pfam" id="PF04784">
    <property type="entry name" value="DUF547"/>
    <property type="match status" value="1"/>
</dbReference>
<keyword evidence="6" id="KW-1185">Reference proteome</keyword>
<dbReference type="EMBL" id="KK583200">
    <property type="protein sequence ID" value="KDO30771.1"/>
    <property type="molecule type" value="Genomic_DNA"/>
</dbReference>
<proteinExistence type="predicted"/>
<evidence type="ECO:0000256" key="1">
    <source>
        <dbReference type="SAM" id="MobiDB-lite"/>
    </source>
</evidence>
<dbReference type="PANTHER" id="PTHR46361">
    <property type="entry name" value="ELECTRON CARRIER/ PROTEIN DISULFIDE OXIDOREDUCTASE"/>
    <property type="match status" value="1"/>
</dbReference>
<name>A0A067CW83_SAPPC</name>
<dbReference type="KEGG" id="spar:SPRG_19674"/>
<feature type="compositionally biased region" description="Low complexity" evidence="1">
    <location>
        <begin position="64"/>
        <end position="74"/>
    </location>
</feature>
<dbReference type="OrthoDB" id="418495at2759"/>
<feature type="domain" description="DUF547" evidence="3">
    <location>
        <begin position="587"/>
        <end position="709"/>
    </location>
</feature>
<dbReference type="RefSeq" id="XP_012198628.1">
    <property type="nucleotide sequence ID" value="XM_012343238.1"/>
</dbReference>
<evidence type="ECO:0000313" key="5">
    <source>
        <dbReference type="EMBL" id="KDO30771.1"/>
    </source>
</evidence>
<keyword evidence="2" id="KW-1133">Transmembrane helix</keyword>
<dbReference type="Proteomes" id="UP000030745">
    <property type="component" value="Unassembled WGS sequence"/>
</dbReference>
<dbReference type="GeneID" id="24140978"/>
<sequence length="776" mass="86885">MGRHGVTRPEVVVLVALAAVSLYVYGLAHGLTLLPALLSLGVLFRGSRAAIPPPPPPPPRRHSPAPSDTSSSSDMDNDDDDTDSMPPTASDAMDRRRSSAADADCLHMLRVTDEVGSGSDVRIVMNSASPVPFENDLFAGHVYFLVKTDPPNATWHHLFDKRKRMFWIQVQGRFKRQPRGVVLASVIMSIIQTLVKAVHYAFGDAHELPHCVFPLYQSVDEMVITPPGETPPVLGQEAFGESKAEHLGRMKTPCGTEVYDLDATYTFHFHTMYVDLTQWTIINLPGMKDVALTTFFEGHPLRLVCYDVVAAKSRHDKDAKDYVFCFSVAYTTPDPRRHSRATLLLPAIDHNSSDDDPSLVPEMTPTTTIVGVPYWLEMVDFALRKRCVVYLVAVAETLALQTVHSAAWRPSAPTQLHVRSRLCRYTAIEHQRRALHEATSTVVAAQPLLWPPSSATRLGVRIRTQHRQRMVFQQETLRALSSTCLRQEFVVLTQDGLHLYRTQSKSPVRSIAINLVLRASAVAWCPGLDHTFVVQTLVLEAAIKLNMLLDDSIVVRKDAATLADKVSDFLSATCALRRVQLCRLERYEDRLCFYLNVYQALLWHAKVAFGPPKQWLPFSRRVCYAIGPLELSLADIEHAILRAKLPPSVLVPPWHKTVAGSMRALQASHGVQHPDFRVSFVLHVLEPLVTFFDSEFIHEQLNAAMSRYLQDAIRVDDDARVITLPKICEWHKADFGSANKDGLHCARRLVGFLDGDLHSRLRRLVEADPPPHVKYA</sequence>